<dbReference type="Pfam" id="PF08478">
    <property type="entry name" value="POTRA_1"/>
    <property type="match status" value="1"/>
</dbReference>
<dbReference type="AlphaFoldDB" id="A0A9Q2IQK1"/>
<dbReference type="InterPro" id="IPR045335">
    <property type="entry name" value="FtsQ_C_sf"/>
</dbReference>
<dbReference type="PROSITE" id="PS51779">
    <property type="entry name" value="POTRA"/>
    <property type="match status" value="1"/>
</dbReference>
<dbReference type="HAMAP" id="MF_00911">
    <property type="entry name" value="FtsQ_subfam"/>
    <property type="match status" value="1"/>
</dbReference>
<dbReference type="RefSeq" id="WP_061933299.1">
    <property type="nucleotide sequence ID" value="NZ_JABCQN010000003.1"/>
</dbReference>
<feature type="compositionally biased region" description="Polar residues" evidence="10">
    <location>
        <begin position="311"/>
        <end position="329"/>
    </location>
</feature>
<evidence type="ECO:0000256" key="1">
    <source>
        <dbReference type="ARBA" id="ARBA00004370"/>
    </source>
</evidence>
<evidence type="ECO:0000256" key="8">
    <source>
        <dbReference type="ARBA" id="ARBA00023306"/>
    </source>
</evidence>
<comment type="subcellular location">
    <subcellularLocation>
        <location evidence="9">Cell inner membrane</location>
        <topology evidence="9">Single-pass type II membrane protein</topology>
    </subcellularLocation>
    <subcellularLocation>
        <location evidence="1">Membrane</location>
    </subcellularLocation>
    <text evidence="9">Localizes to the division septum.</text>
</comment>
<comment type="function">
    <text evidence="9">Essential cell division protein.</text>
</comment>
<dbReference type="Gene3D" id="3.40.50.11690">
    <property type="entry name" value="Cell division protein FtsQ/DivIB"/>
    <property type="match status" value="1"/>
</dbReference>
<evidence type="ECO:0000256" key="4">
    <source>
        <dbReference type="ARBA" id="ARBA00022618"/>
    </source>
</evidence>
<evidence type="ECO:0000256" key="10">
    <source>
        <dbReference type="SAM" id="MobiDB-lite"/>
    </source>
</evidence>
<dbReference type="InterPro" id="IPR026579">
    <property type="entry name" value="FtsQ"/>
</dbReference>
<evidence type="ECO:0000256" key="9">
    <source>
        <dbReference type="HAMAP-Rule" id="MF_00911"/>
    </source>
</evidence>
<dbReference type="GeneID" id="81474377"/>
<evidence type="ECO:0000256" key="6">
    <source>
        <dbReference type="ARBA" id="ARBA00022989"/>
    </source>
</evidence>
<feature type="region of interest" description="Disordered" evidence="10">
    <location>
        <begin position="287"/>
        <end position="329"/>
    </location>
</feature>
<comment type="similarity">
    <text evidence="9">Belongs to the FtsQ/DivIB family. FtsQ subfamily.</text>
</comment>
<dbReference type="GO" id="GO:0043093">
    <property type="term" value="P:FtsZ-dependent cytokinesis"/>
    <property type="evidence" value="ECO:0007669"/>
    <property type="project" value="UniProtKB-UniRule"/>
</dbReference>
<evidence type="ECO:0000256" key="5">
    <source>
        <dbReference type="ARBA" id="ARBA00022692"/>
    </source>
</evidence>
<keyword evidence="7 9" id="KW-0472">Membrane</keyword>
<reference evidence="12" key="1">
    <citation type="submission" date="2020-04" db="EMBL/GenBank/DDBJ databases">
        <authorList>
            <person name="Sombolestani A."/>
        </authorList>
    </citation>
    <scope>NUCLEOTIDE SEQUENCE</scope>
    <source>
        <strain evidence="12">R71697</strain>
    </source>
</reference>
<keyword evidence="3 9" id="KW-0997">Cell inner membrane</keyword>
<dbReference type="Gene3D" id="3.10.20.310">
    <property type="entry name" value="membrane protein fhac"/>
    <property type="match status" value="1"/>
</dbReference>
<dbReference type="Pfam" id="PF03799">
    <property type="entry name" value="FtsQ_DivIB_C"/>
    <property type="match status" value="1"/>
</dbReference>
<proteinExistence type="inferred from homology"/>
<keyword evidence="2 9" id="KW-1003">Cell membrane</keyword>
<evidence type="ECO:0000256" key="3">
    <source>
        <dbReference type="ARBA" id="ARBA00022519"/>
    </source>
</evidence>
<keyword evidence="5 9" id="KW-0812">Transmembrane</keyword>
<dbReference type="PANTHER" id="PTHR35851:SF1">
    <property type="entry name" value="CELL DIVISION PROTEIN FTSQ"/>
    <property type="match status" value="1"/>
</dbReference>
<dbReference type="InterPro" id="IPR013685">
    <property type="entry name" value="POTRA_FtsQ_type"/>
</dbReference>
<dbReference type="PANTHER" id="PTHR35851">
    <property type="entry name" value="CELL DIVISION PROTEIN FTSQ"/>
    <property type="match status" value="1"/>
</dbReference>
<protein>
    <recommendedName>
        <fullName evidence="9">Cell division protein FtsQ</fullName>
    </recommendedName>
</protein>
<evidence type="ECO:0000313" key="12">
    <source>
        <dbReference type="EMBL" id="MBF0870540.1"/>
    </source>
</evidence>
<keyword evidence="8 9" id="KW-0131">Cell cycle</keyword>
<feature type="domain" description="POTRA" evidence="11">
    <location>
        <begin position="89"/>
        <end position="157"/>
    </location>
</feature>
<evidence type="ECO:0000256" key="7">
    <source>
        <dbReference type="ARBA" id="ARBA00023136"/>
    </source>
</evidence>
<keyword evidence="6 9" id="KW-1133">Transmembrane helix</keyword>
<reference evidence="12" key="2">
    <citation type="submission" date="2020-11" db="EMBL/GenBank/DDBJ databases">
        <title>Description of novel Gluconobacter species.</title>
        <authorList>
            <person name="Cleenwerck I."/>
            <person name="Cnockaert M."/>
            <person name="Borremans W."/>
            <person name="Wieme A.D."/>
            <person name="De Vuyst L."/>
            <person name="Vandamme P."/>
        </authorList>
    </citation>
    <scope>NUCLEOTIDE SEQUENCE</scope>
    <source>
        <strain evidence="12">R71697</strain>
    </source>
</reference>
<dbReference type="GO" id="GO:0090529">
    <property type="term" value="P:cell septum assembly"/>
    <property type="evidence" value="ECO:0007669"/>
    <property type="project" value="InterPro"/>
</dbReference>
<dbReference type="InterPro" id="IPR005548">
    <property type="entry name" value="Cell_div_FtsQ/DivIB_C"/>
</dbReference>
<comment type="caution">
    <text evidence="12">The sequence shown here is derived from an EMBL/GenBank/DDBJ whole genome shotgun (WGS) entry which is preliminary data.</text>
</comment>
<feature type="compositionally biased region" description="Basic and acidic residues" evidence="10">
    <location>
        <begin position="1"/>
        <end position="17"/>
    </location>
</feature>
<sequence>MRRDGRPQEPDFHRDPSFRGNRPAVMPPYEDRPSRAKLFWRRQRRLIRPGIVLLVVMGIGVVGARLLYDAASEERFGPLREKLVAMEPLPIRHVIINGRGMTSEEALYDALGTNLGRPIFGFSVEAARKRIDDLPFVDHATVERRMPDTIVINLTERTPIAVWQTHGHFTLINRAGEEVPDQGLTGKNAQAFLQLPLVVGEGANKAAANVIDALAKQPDVKSRVTALIRVGDRRWNVTLKDGTTVFLPEGEEAAAFARLARYQGSMQLLDRPVVSIDMRLPDRMVIHQVPAPSPPPDTATADTAKSDPAKSNTVPSAPPSDSKQTTQQP</sequence>
<organism evidence="12 13">
    <name type="scientific">Gluconobacter japonicus</name>
    <dbReference type="NCBI Taxonomy" id="376620"/>
    <lineage>
        <taxon>Bacteria</taxon>
        <taxon>Pseudomonadati</taxon>
        <taxon>Pseudomonadota</taxon>
        <taxon>Alphaproteobacteria</taxon>
        <taxon>Acetobacterales</taxon>
        <taxon>Acetobacteraceae</taxon>
        <taxon>Gluconobacter</taxon>
    </lineage>
</organism>
<feature type="region of interest" description="Disordered" evidence="10">
    <location>
        <begin position="1"/>
        <end position="31"/>
    </location>
</feature>
<name>A0A9Q2IQK1_GLUJA</name>
<dbReference type="Proteomes" id="UP000661006">
    <property type="component" value="Unassembled WGS sequence"/>
</dbReference>
<evidence type="ECO:0000313" key="13">
    <source>
        <dbReference type="Proteomes" id="UP000661006"/>
    </source>
</evidence>
<keyword evidence="4 9" id="KW-0132">Cell division</keyword>
<dbReference type="GO" id="GO:0032153">
    <property type="term" value="C:cell division site"/>
    <property type="evidence" value="ECO:0007669"/>
    <property type="project" value="UniProtKB-UniRule"/>
</dbReference>
<accession>A0A9Q2IQK1</accession>
<evidence type="ECO:0000259" key="11">
    <source>
        <dbReference type="PROSITE" id="PS51779"/>
    </source>
</evidence>
<gene>
    <name evidence="9" type="primary">ftsQ</name>
    <name evidence="12" type="ORF">HKD32_06690</name>
</gene>
<feature type="transmembrane region" description="Helical" evidence="9">
    <location>
        <begin position="46"/>
        <end position="68"/>
    </location>
</feature>
<dbReference type="EMBL" id="JABCQN010000003">
    <property type="protein sequence ID" value="MBF0870540.1"/>
    <property type="molecule type" value="Genomic_DNA"/>
</dbReference>
<dbReference type="GO" id="GO:0005886">
    <property type="term" value="C:plasma membrane"/>
    <property type="evidence" value="ECO:0007669"/>
    <property type="project" value="UniProtKB-SubCell"/>
</dbReference>
<dbReference type="InterPro" id="IPR034746">
    <property type="entry name" value="POTRA"/>
</dbReference>
<evidence type="ECO:0000256" key="2">
    <source>
        <dbReference type="ARBA" id="ARBA00022475"/>
    </source>
</evidence>